<evidence type="ECO:0000313" key="3">
    <source>
        <dbReference type="EMBL" id="OLO68127.1"/>
    </source>
</evidence>
<dbReference type="PROSITE" id="PS52050">
    <property type="entry name" value="WYL"/>
    <property type="match status" value="1"/>
</dbReference>
<organism evidence="3 4">
    <name type="scientific">Actinomyces oris</name>
    <dbReference type="NCBI Taxonomy" id="544580"/>
    <lineage>
        <taxon>Bacteria</taxon>
        <taxon>Bacillati</taxon>
        <taxon>Actinomycetota</taxon>
        <taxon>Actinomycetes</taxon>
        <taxon>Actinomycetales</taxon>
        <taxon>Actinomycetaceae</taxon>
        <taxon>Actinomyces</taxon>
    </lineage>
</organism>
<feature type="domain" description="WYL" evidence="1">
    <location>
        <begin position="190"/>
        <end position="269"/>
    </location>
</feature>
<dbReference type="PANTHER" id="PTHR34580">
    <property type="match status" value="1"/>
</dbReference>
<dbReference type="OrthoDB" id="3268930at2"/>
<dbReference type="EMBL" id="MSKS01000031">
    <property type="protein sequence ID" value="OLO68127.1"/>
    <property type="molecule type" value="Genomic_DNA"/>
</dbReference>
<dbReference type="Pfam" id="PF13280">
    <property type="entry name" value="WYL"/>
    <property type="match status" value="1"/>
</dbReference>
<dbReference type="InterPro" id="IPR026881">
    <property type="entry name" value="WYL_dom"/>
</dbReference>
<protein>
    <submittedName>
        <fullName evidence="3">WYL domain-containing protein</fullName>
    </submittedName>
</protein>
<dbReference type="PANTHER" id="PTHR34580:SF3">
    <property type="entry name" value="PROTEIN PAFB"/>
    <property type="match status" value="1"/>
</dbReference>
<dbReference type="AlphaFoldDB" id="A0A1Q8WLT7"/>
<dbReference type="InterPro" id="IPR051534">
    <property type="entry name" value="CBASS_pafABC_assoc_protein"/>
</dbReference>
<comment type="caution">
    <text evidence="3">The sequence shown here is derived from an EMBL/GenBank/DDBJ whole genome shotgun (WGS) entry which is preliminary data.</text>
</comment>
<evidence type="ECO:0000313" key="4">
    <source>
        <dbReference type="Proteomes" id="UP000185963"/>
    </source>
</evidence>
<evidence type="ECO:0000259" key="1">
    <source>
        <dbReference type="Pfam" id="PF13280"/>
    </source>
</evidence>
<sequence>MPSWSRSLRRRATSWRQTIWARASPAAGHRTLLGWGTVSQPTRSTEERLVSLLLTLRNTTTGLSAEEIVASVPGYGLADPSTNPLSARRKFERDKDTLRELGIEVTATGSPEEPRYRIIEEDYTLPPLHLSAEQAACLSLAASAWRDGDLPATARRALTKLRAVSEGPTGSSSASLPVLTADLSGDEIPEELITAVDERRLVTFDYVSARSGSTRARTVEPHHLRLAEGAWYLDAVEPTGAHGPDDSREPEGPAGTAVRLLTFRLARITGSVTVHGSPKAFTRLPAKAPSRRRALLAALPGRALGLRLAGAHLDPVQGPQAELPALLAHLEGRDLIAVEYEDPFSFAGTVAALGDAVVVLAPDSLRQAVLSHLQGAAGLTAPEGE</sequence>
<proteinExistence type="predicted"/>
<dbReference type="Pfam" id="PF25583">
    <property type="entry name" value="WCX"/>
    <property type="match status" value="1"/>
</dbReference>
<gene>
    <name evidence="3" type="ORF">BKH20_09670</name>
</gene>
<feature type="domain" description="WCX" evidence="2">
    <location>
        <begin position="330"/>
        <end position="377"/>
    </location>
</feature>
<evidence type="ECO:0000259" key="2">
    <source>
        <dbReference type="Pfam" id="PF25583"/>
    </source>
</evidence>
<accession>A0A1Q8WLT7</accession>
<reference evidence="3 4" key="1">
    <citation type="submission" date="2016-12" db="EMBL/GenBank/DDBJ databases">
        <title>Genomic comparison of strains in the 'Actinomyces naeslundii' group.</title>
        <authorList>
            <person name="Mughal S.R."/>
            <person name="Do T."/>
            <person name="Gilbert S.C."/>
            <person name="Witherden E.A."/>
            <person name="Didelot X."/>
            <person name="Beighton D."/>
        </authorList>
    </citation>
    <scope>NUCLEOTIDE SEQUENCE [LARGE SCALE GENOMIC DNA]</scope>
    <source>
        <strain evidence="3 4">WE8B-23</strain>
    </source>
</reference>
<dbReference type="InterPro" id="IPR057727">
    <property type="entry name" value="WCX_dom"/>
</dbReference>
<dbReference type="Proteomes" id="UP000185963">
    <property type="component" value="Unassembled WGS sequence"/>
</dbReference>
<name>A0A1Q8WLT7_9ACTO</name>